<reference evidence="2 3" key="1">
    <citation type="journal article" date="2012" name="Genet. Mol. Biol.">
        <title>Analysis of 16S rRNA and mxaF genes revealing insights into Methylobacterium niche-specific plant association.</title>
        <authorList>
            <person name="Dourado M.N."/>
            <person name="Andreote F.D."/>
            <person name="Dini-Andreote F."/>
            <person name="Conti R."/>
            <person name="Araujo J.M."/>
            <person name="Araujo W.L."/>
        </authorList>
    </citation>
    <scope>NUCLEOTIDE SEQUENCE [LARGE SCALE GENOMIC DNA]</scope>
    <source>
        <strain evidence="2 3">SR1.6/6</strain>
    </source>
</reference>
<name>A0A6B9FZX4_9HYPH</name>
<dbReference type="Proteomes" id="UP000012488">
    <property type="component" value="Chromosome"/>
</dbReference>
<dbReference type="AlphaFoldDB" id="A0A6B9FZX4"/>
<dbReference type="Pfam" id="PF21834">
    <property type="entry name" value="DUF6894"/>
    <property type="match status" value="1"/>
</dbReference>
<evidence type="ECO:0000259" key="1">
    <source>
        <dbReference type="Pfam" id="PF21834"/>
    </source>
</evidence>
<dbReference type="RefSeq" id="WP_010684029.1">
    <property type="nucleotide sequence ID" value="NZ_CP043538.1"/>
</dbReference>
<reference evidence="2 3" key="2">
    <citation type="journal article" date="2013" name="Genome Announc.">
        <title>Draft Genome Sequence of Methylobacterium mesophilicum Strain SR1.6/6, Isolated from Citrus sinensis.</title>
        <authorList>
            <person name="Marinho Almeida D."/>
            <person name="Dini-Andreote F."/>
            <person name="Camargo Neves A.A."/>
            <person name="Juca Ramos R.T."/>
            <person name="Andreote F.D."/>
            <person name="Carneiro A.R."/>
            <person name="Oliveira de Souza Lima A."/>
            <person name="Caracciolo Gomes de Sa P.H."/>
            <person name="Ribeiro Barbosa M.S."/>
            <person name="Araujo W.L."/>
            <person name="Silva A."/>
        </authorList>
    </citation>
    <scope>NUCLEOTIDE SEQUENCE [LARGE SCALE GENOMIC DNA]</scope>
    <source>
        <strain evidence="2 3">SR1.6/6</strain>
    </source>
</reference>
<dbReference type="KEGG" id="mmes:MMSR116_27540"/>
<gene>
    <name evidence="2" type="ORF">MMSR116_27540</name>
</gene>
<dbReference type="InterPro" id="IPR054189">
    <property type="entry name" value="DUF6894"/>
</dbReference>
<dbReference type="OrthoDB" id="8296556at2"/>
<organism evidence="2 3">
    <name type="scientific">Methylobacterium mesophilicum SR1.6/6</name>
    <dbReference type="NCBI Taxonomy" id="908290"/>
    <lineage>
        <taxon>Bacteria</taxon>
        <taxon>Pseudomonadati</taxon>
        <taxon>Pseudomonadota</taxon>
        <taxon>Alphaproteobacteria</taxon>
        <taxon>Hyphomicrobiales</taxon>
        <taxon>Methylobacteriaceae</taxon>
        <taxon>Methylobacterium</taxon>
    </lineage>
</organism>
<dbReference type="EMBL" id="CP043538">
    <property type="protein sequence ID" value="QGY06376.1"/>
    <property type="molecule type" value="Genomic_DNA"/>
</dbReference>
<protein>
    <recommendedName>
        <fullName evidence="1">DUF6894 domain-containing protein</fullName>
    </recommendedName>
</protein>
<feature type="domain" description="DUF6894" evidence="1">
    <location>
        <begin position="3"/>
        <end position="71"/>
    </location>
</feature>
<evidence type="ECO:0000313" key="2">
    <source>
        <dbReference type="EMBL" id="QGY06376.1"/>
    </source>
</evidence>
<evidence type="ECO:0000313" key="3">
    <source>
        <dbReference type="Proteomes" id="UP000012488"/>
    </source>
</evidence>
<proteinExistence type="predicted"/>
<accession>A0A6B9FZX4</accession>
<sequence length="85" mass="9401">MPRYFFHTQIGEDLITDPAGIELRDPDEAWEKARATIRAALRTPEDQARLMTACLVVTDAADEVVLEFPFSEAVSLPSPGDPTLN</sequence>